<dbReference type="RefSeq" id="WP_148884691.1">
    <property type="nucleotide sequence ID" value="NZ_VSTG01000001.1"/>
</dbReference>
<dbReference type="AlphaFoldDB" id="A0A5S4VR74"/>
<evidence type="ECO:0000256" key="1">
    <source>
        <dbReference type="SAM" id="MobiDB-lite"/>
    </source>
</evidence>
<evidence type="ECO:0000313" key="2">
    <source>
        <dbReference type="EMBL" id="TYL60104.1"/>
    </source>
</evidence>
<name>A0A5S4VR74_9FIRM</name>
<dbReference type="EMBL" id="VSTG01000001">
    <property type="protein sequence ID" value="TYL60104.1"/>
    <property type="molecule type" value="Genomic_DNA"/>
</dbReference>
<comment type="caution">
    <text evidence="2">The sequence shown here is derived from an EMBL/GenBank/DDBJ whole genome shotgun (WGS) entry which is preliminary data.</text>
</comment>
<protein>
    <submittedName>
        <fullName evidence="2">Uncharacterized protein</fullName>
    </submittedName>
</protein>
<dbReference type="Proteomes" id="UP000324325">
    <property type="component" value="Unassembled WGS sequence"/>
</dbReference>
<feature type="region of interest" description="Disordered" evidence="1">
    <location>
        <begin position="20"/>
        <end position="57"/>
    </location>
</feature>
<sequence length="237" mass="26687">MKIAKKNILSSLKAMKGRLFGTRQKPQSESEKNLQSIAREEKSQYSKQQPEIKAKSLGESVPTDAMILRAIGTCEFQFGKELHRVSEAKLEFIYDTGLDLFKIYVIALSEVFGAIMFYIPEDMAEMIGRKVATLPDQGFHDYLCHLIEAAAQVRHIAEENGVHSYDADAAGAELLEMSRRFSGIGVSTTEAINAMTSLVRAAAHEADRLIETRIRPNNWLKLHGYPMRRKGKGRKRK</sequence>
<organism evidence="2 3">
    <name type="scientific">Agathobacter rectalis</name>
    <dbReference type="NCBI Taxonomy" id="39491"/>
    <lineage>
        <taxon>Bacteria</taxon>
        <taxon>Bacillati</taxon>
        <taxon>Bacillota</taxon>
        <taxon>Clostridia</taxon>
        <taxon>Lachnospirales</taxon>
        <taxon>Lachnospiraceae</taxon>
        <taxon>Agathobacter</taxon>
    </lineage>
</organism>
<proteinExistence type="predicted"/>
<feature type="compositionally biased region" description="Basic and acidic residues" evidence="1">
    <location>
        <begin position="26"/>
        <end position="56"/>
    </location>
</feature>
<reference evidence="2 3" key="2">
    <citation type="submission" date="2019-09" db="EMBL/GenBank/DDBJ databases">
        <title>Strain-level analysis of Eubacterium rectale using genomes from metagenomes.</title>
        <authorList>
            <person name="Karcher N."/>
            <person name="Segata N."/>
        </authorList>
    </citation>
    <scope>NUCLEOTIDE SEQUENCE [LARGE SCALE GENOMIC DNA]</scope>
    <source>
        <strain evidence="2 3">L2-21</strain>
    </source>
</reference>
<reference evidence="2 3" key="1">
    <citation type="submission" date="2019-08" db="EMBL/GenBank/DDBJ databases">
        <authorList>
            <person name="Duncan S."/>
            <person name="Walker A."/>
        </authorList>
    </citation>
    <scope>NUCLEOTIDE SEQUENCE [LARGE SCALE GENOMIC DNA]</scope>
    <source>
        <strain evidence="2 3">L2-21</strain>
    </source>
</reference>
<accession>A0A5S4VR74</accession>
<evidence type="ECO:0000313" key="3">
    <source>
        <dbReference type="Proteomes" id="UP000324325"/>
    </source>
</evidence>
<gene>
    <name evidence="2" type="ORF">FYL37_00430</name>
</gene>